<dbReference type="EMBL" id="SPRH01000051">
    <property type="protein sequence ID" value="TIB97155.1"/>
    <property type="molecule type" value="Genomic_DNA"/>
</dbReference>
<dbReference type="GO" id="GO:0016884">
    <property type="term" value="F:carbon-nitrogen ligase activity, with glutamine as amido-N-donor"/>
    <property type="evidence" value="ECO:0007669"/>
    <property type="project" value="UniProtKB-UniRule"/>
</dbReference>
<comment type="similarity">
    <text evidence="1">Belongs to the AIM41 family.</text>
</comment>
<evidence type="ECO:0000313" key="5">
    <source>
        <dbReference type="Proteomes" id="UP000307169"/>
    </source>
</evidence>
<keyword evidence="1" id="KW-0496">Mitochondrion</keyword>
<dbReference type="Gene3D" id="1.10.10.410">
    <property type="match status" value="1"/>
</dbReference>
<dbReference type="InterPro" id="IPR042184">
    <property type="entry name" value="YqeY/Aim41_N"/>
</dbReference>
<evidence type="ECO:0000313" key="6">
    <source>
        <dbReference type="Proteomes" id="UP000310685"/>
    </source>
</evidence>
<name>A0A4T0NB85_9BASI</name>
<evidence type="ECO:0000313" key="4">
    <source>
        <dbReference type="EMBL" id="TIC65679.1"/>
    </source>
</evidence>
<dbReference type="AlphaFoldDB" id="A0A4T0NB85"/>
<proteinExistence type="inferred from homology"/>
<dbReference type="InterPro" id="IPR019004">
    <property type="entry name" value="YqeY/Aim41"/>
</dbReference>
<dbReference type="Proteomes" id="UP000310708">
    <property type="component" value="Unassembled WGS sequence"/>
</dbReference>
<sequence length="170" mass="19096">MMLRTIIASRGICTSARLNNSIKECLRDGLKQSMKSKDSNTSTVIRSLLSEIAYSEKETPDLDENKTIKLVQKAIIRRKESAEQYLQAKRQDLADKENFDISVLEKYIPKPFTQEEMVELINNILNDAKLNVSELDGRAMGQVIKDFTAKAAGRASGGDASKLIKQMQKK</sequence>
<dbReference type="PANTHER" id="PTHR28055">
    <property type="entry name" value="ALTERED INHERITANCE OF MITOCHONDRIA PROTEIN 41, MITOCHONDRIAL"/>
    <property type="match status" value="1"/>
</dbReference>
<dbReference type="PANTHER" id="PTHR28055:SF1">
    <property type="entry name" value="ALTERED INHERITANCE OF MITOCHONDRIA PROTEIN 41, MITOCHONDRIAL"/>
    <property type="match status" value="1"/>
</dbReference>
<evidence type="ECO:0000256" key="1">
    <source>
        <dbReference type="RuleBase" id="RU365099"/>
    </source>
</evidence>
<dbReference type="Gene3D" id="1.10.1510.10">
    <property type="entry name" value="Uncharacterised protein YqeY/AIM41 PF09424, N-terminal domain"/>
    <property type="match status" value="1"/>
</dbReference>
<evidence type="ECO:0000313" key="3">
    <source>
        <dbReference type="EMBL" id="TIB97155.1"/>
    </source>
</evidence>
<comment type="subcellular location">
    <subcellularLocation>
        <location evidence="1">Mitochondrion</location>
    </subcellularLocation>
</comment>
<evidence type="ECO:0000313" key="2">
    <source>
        <dbReference type="EMBL" id="TIB81338.1"/>
    </source>
</evidence>
<organism evidence="2 6">
    <name type="scientific">Wallemia mellicola</name>
    <dbReference type="NCBI Taxonomy" id="1708541"/>
    <lineage>
        <taxon>Eukaryota</taxon>
        <taxon>Fungi</taxon>
        <taxon>Dikarya</taxon>
        <taxon>Basidiomycota</taxon>
        <taxon>Wallemiomycotina</taxon>
        <taxon>Wallemiomycetes</taxon>
        <taxon>Wallemiales</taxon>
        <taxon>Wallemiaceae</taxon>
        <taxon>Wallemia</taxon>
    </lineage>
</organism>
<gene>
    <name evidence="1" type="primary">AIM41</name>
    <name evidence="4" type="ORF">E3Q01_02008</name>
    <name evidence="3" type="ORF">E3Q17_03506</name>
    <name evidence="2" type="ORF">E3Q22_01088</name>
</gene>
<evidence type="ECO:0000313" key="7">
    <source>
        <dbReference type="Proteomes" id="UP000310708"/>
    </source>
</evidence>
<accession>A0A4T0NB85</accession>
<reference evidence="5 6" key="1">
    <citation type="submission" date="2019-03" db="EMBL/GenBank/DDBJ databases">
        <title>Sequencing 25 genomes of Wallemia mellicola.</title>
        <authorList>
            <person name="Gostincar C."/>
        </authorList>
    </citation>
    <scope>NUCLEOTIDE SEQUENCE [LARGE SCALE GENOMIC DNA]</scope>
    <source>
        <strain evidence="3 5">EXF-1262</strain>
        <strain evidence="2 6">EXF-6152</strain>
        <strain evidence="4 7">EXF-757</strain>
    </source>
</reference>
<dbReference type="EMBL" id="SPRC01000008">
    <property type="protein sequence ID" value="TIB81338.1"/>
    <property type="molecule type" value="Genomic_DNA"/>
</dbReference>
<dbReference type="InterPro" id="IPR023168">
    <property type="entry name" value="GatB_Yqey_C_2"/>
</dbReference>
<protein>
    <recommendedName>
        <fullName evidence="1">Altered inheritance of mitochondria protein 41</fullName>
    </recommendedName>
</protein>
<comment type="caution">
    <text evidence="2">The sequence shown here is derived from an EMBL/GenBank/DDBJ whole genome shotgun (WGS) entry which is preliminary data.</text>
</comment>
<dbReference type="Pfam" id="PF09424">
    <property type="entry name" value="YqeY"/>
    <property type="match status" value="1"/>
</dbReference>
<dbReference type="Proteomes" id="UP000307169">
    <property type="component" value="Unassembled WGS sequence"/>
</dbReference>
<dbReference type="Proteomes" id="UP000310685">
    <property type="component" value="Unassembled WGS sequence"/>
</dbReference>
<dbReference type="GO" id="GO:0005739">
    <property type="term" value="C:mitochondrion"/>
    <property type="evidence" value="ECO:0007669"/>
    <property type="project" value="UniProtKB-SubCell"/>
</dbReference>
<dbReference type="SUPFAM" id="SSF89095">
    <property type="entry name" value="GatB/YqeY motif"/>
    <property type="match status" value="1"/>
</dbReference>
<dbReference type="OMA" id="AMGAVMK"/>
<dbReference type="EMBL" id="SPRX01000021">
    <property type="protein sequence ID" value="TIC65679.1"/>
    <property type="molecule type" value="Genomic_DNA"/>
</dbReference>
<dbReference type="InterPro" id="IPR003789">
    <property type="entry name" value="Asn/Gln_tRNA_amidoTrase-B-like"/>
</dbReference>